<accession>A0A1H8R3Q4</accession>
<dbReference type="Pfam" id="PF12840">
    <property type="entry name" value="HTH_20"/>
    <property type="match status" value="1"/>
</dbReference>
<feature type="region of interest" description="Disordered" evidence="1">
    <location>
        <begin position="1"/>
        <end position="27"/>
    </location>
</feature>
<dbReference type="EMBL" id="FOCX01000015">
    <property type="protein sequence ID" value="SEO60798.1"/>
    <property type="molecule type" value="Genomic_DNA"/>
</dbReference>
<organism evidence="2 3">
    <name type="scientific">Halorientalis persicus</name>
    <dbReference type="NCBI Taxonomy" id="1367881"/>
    <lineage>
        <taxon>Archaea</taxon>
        <taxon>Methanobacteriati</taxon>
        <taxon>Methanobacteriota</taxon>
        <taxon>Stenosarchaea group</taxon>
        <taxon>Halobacteria</taxon>
        <taxon>Halobacteriales</taxon>
        <taxon>Haloarculaceae</taxon>
        <taxon>Halorientalis</taxon>
    </lineage>
</organism>
<dbReference type="InterPro" id="IPR036390">
    <property type="entry name" value="WH_DNA-bd_sf"/>
</dbReference>
<protein>
    <submittedName>
        <fullName evidence="2">Sugar-specific transcriptional regulator TrmB</fullName>
    </submittedName>
</protein>
<dbReference type="SUPFAM" id="SSF46785">
    <property type="entry name" value="Winged helix' DNA-binding domain"/>
    <property type="match status" value="1"/>
</dbReference>
<dbReference type="InterPro" id="IPR036388">
    <property type="entry name" value="WH-like_DNA-bd_sf"/>
</dbReference>
<dbReference type="CDD" id="cd00090">
    <property type="entry name" value="HTH_ARSR"/>
    <property type="match status" value="1"/>
</dbReference>
<evidence type="ECO:0000313" key="3">
    <source>
        <dbReference type="Proteomes" id="UP000198775"/>
    </source>
</evidence>
<proteinExistence type="predicted"/>
<keyword evidence="3" id="KW-1185">Reference proteome</keyword>
<gene>
    <name evidence="2" type="ORF">SAMN05216388_101564</name>
</gene>
<evidence type="ECO:0000313" key="2">
    <source>
        <dbReference type="EMBL" id="SEO60798.1"/>
    </source>
</evidence>
<dbReference type="InterPro" id="IPR011991">
    <property type="entry name" value="ArsR-like_HTH"/>
</dbReference>
<evidence type="ECO:0000256" key="1">
    <source>
        <dbReference type="SAM" id="MobiDB-lite"/>
    </source>
</evidence>
<dbReference type="AlphaFoldDB" id="A0A1H8R3Q4"/>
<feature type="compositionally biased region" description="Basic and acidic residues" evidence="1">
    <location>
        <begin position="8"/>
        <end position="17"/>
    </location>
</feature>
<sequence length="140" mass="15815">MASLAEASHNDEADTTHISEIGDGSHIVSDVRDPEGLADLLGDECVRTILVEAKKEPRSAAELSDCAGVSEPTVYRRLERLREYDLVTEEIQPVTDGKNYKLYRTRLDGIELDLDEDGFEITISRRDRMRDRFVQFVEGT</sequence>
<dbReference type="Gene3D" id="1.10.10.10">
    <property type="entry name" value="Winged helix-like DNA-binding domain superfamily/Winged helix DNA-binding domain"/>
    <property type="match status" value="1"/>
</dbReference>
<dbReference type="Proteomes" id="UP000198775">
    <property type="component" value="Unassembled WGS sequence"/>
</dbReference>
<name>A0A1H8R3Q4_9EURY</name>
<reference evidence="3" key="1">
    <citation type="submission" date="2016-10" db="EMBL/GenBank/DDBJ databases">
        <authorList>
            <person name="Varghese N."/>
            <person name="Submissions S."/>
        </authorList>
    </citation>
    <scope>NUCLEOTIDE SEQUENCE [LARGE SCALE GENOMIC DNA]</scope>
    <source>
        <strain evidence="3">IBRC-M 10043</strain>
    </source>
</reference>